<proteinExistence type="predicted"/>
<evidence type="ECO:0000313" key="1">
    <source>
        <dbReference type="EMBL" id="OEH92902.1"/>
    </source>
</evidence>
<dbReference type="RefSeq" id="WP_069717080.1">
    <property type="nucleotide sequence ID" value="NZ_MJEH01000021.1"/>
</dbReference>
<comment type="caution">
    <text evidence="1">The sequence shown here is derived from an EMBL/GenBank/DDBJ whole genome shotgun (WGS) entry which is preliminary data.</text>
</comment>
<dbReference type="OrthoDB" id="2696719at2"/>
<dbReference type="STRING" id="1305675.BFG57_14605"/>
<dbReference type="AlphaFoldDB" id="A0A1E5LFQ5"/>
<organism evidence="1 2">
    <name type="scientific">Bacillus solimangrovi</name>
    <dbReference type="NCBI Taxonomy" id="1305675"/>
    <lineage>
        <taxon>Bacteria</taxon>
        <taxon>Bacillati</taxon>
        <taxon>Bacillota</taxon>
        <taxon>Bacilli</taxon>
        <taxon>Bacillales</taxon>
        <taxon>Bacillaceae</taxon>
        <taxon>Bacillus</taxon>
    </lineage>
</organism>
<evidence type="ECO:0000313" key="2">
    <source>
        <dbReference type="Proteomes" id="UP000095209"/>
    </source>
</evidence>
<accession>A0A1E5LFQ5</accession>
<dbReference type="EMBL" id="MJEH01000021">
    <property type="protein sequence ID" value="OEH92902.1"/>
    <property type="molecule type" value="Genomic_DNA"/>
</dbReference>
<gene>
    <name evidence="1" type="ORF">BFG57_14605</name>
</gene>
<name>A0A1E5LFQ5_9BACI</name>
<keyword evidence="2" id="KW-1185">Reference proteome</keyword>
<sequence>MMRNSFVRVLFMFIMMFLLIQFRYSILNAVLRMTLIRRFAVSSLMRMPWLRGLFMRQMFKY</sequence>
<reference evidence="1 2" key="1">
    <citation type="submission" date="2016-08" db="EMBL/GenBank/DDBJ databases">
        <title>Genome of Bacillus solimangrovi GH2-4.</title>
        <authorList>
            <person name="Lim S."/>
            <person name="Kim B.-C."/>
        </authorList>
    </citation>
    <scope>NUCLEOTIDE SEQUENCE [LARGE SCALE GENOMIC DNA]</scope>
    <source>
        <strain evidence="1 2">GH2-4</strain>
    </source>
</reference>
<protein>
    <submittedName>
        <fullName evidence="1">Uncharacterized protein</fullName>
    </submittedName>
</protein>
<dbReference type="Proteomes" id="UP000095209">
    <property type="component" value="Unassembled WGS sequence"/>
</dbReference>